<dbReference type="Pfam" id="PF00069">
    <property type="entry name" value="Pkinase"/>
    <property type="match status" value="1"/>
</dbReference>
<dbReference type="GO" id="GO:0004674">
    <property type="term" value="F:protein serine/threonine kinase activity"/>
    <property type="evidence" value="ECO:0007669"/>
    <property type="project" value="TreeGrafter"/>
</dbReference>
<dbReference type="Gene3D" id="1.10.510.10">
    <property type="entry name" value="Transferase(Phosphotransferase) domain 1"/>
    <property type="match status" value="1"/>
</dbReference>
<dbReference type="InterPro" id="IPR051681">
    <property type="entry name" value="Ser/Thr_Kinases-Pseudokinases"/>
</dbReference>
<dbReference type="STRING" id="44941.A0A397V9E5"/>
<dbReference type="SUPFAM" id="SSF56112">
    <property type="entry name" value="Protein kinase-like (PK-like)"/>
    <property type="match status" value="1"/>
</dbReference>
<keyword evidence="3" id="KW-1185">Reference proteome</keyword>
<dbReference type="EMBL" id="QKWP01000715">
    <property type="protein sequence ID" value="RIB15906.1"/>
    <property type="molecule type" value="Genomic_DNA"/>
</dbReference>
<name>A0A397V9E5_9GLOM</name>
<accession>A0A397V9E5</accession>
<dbReference type="Proteomes" id="UP000266673">
    <property type="component" value="Unassembled WGS sequence"/>
</dbReference>
<reference evidence="2 3" key="1">
    <citation type="submission" date="2018-06" db="EMBL/GenBank/DDBJ databases">
        <title>Comparative genomics reveals the genomic features of Rhizophagus irregularis, R. cerebriforme, R. diaphanum and Gigaspora rosea, and their symbiotic lifestyle signature.</title>
        <authorList>
            <person name="Morin E."/>
            <person name="San Clemente H."/>
            <person name="Chen E.C.H."/>
            <person name="De La Providencia I."/>
            <person name="Hainaut M."/>
            <person name="Kuo A."/>
            <person name="Kohler A."/>
            <person name="Murat C."/>
            <person name="Tang N."/>
            <person name="Roy S."/>
            <person name="Loubradou J."/>
            <person name="Henrissat B."/>
            <person name="Grigoriev I.V."/>
            <person name="Corradi N."/>
            <person name="Roux C."/>
            <person name="Martin F.M."/>
        </authorList>
    </citation>
    <scope>NUCLEOTIDE SEQUENCE [LARGE SCALE GENOMIC DNA]</scope>
    <source>
        <strain evidence="2 3">DAOM 194757</strain>
    </source>
</reference>
<feature type="domain" description="Protein kinase" evidence="1">
    <location>
        <begin position="1"/>
        <end position="130"/>
    </location>
</feature>
<evidence type="ECO:0000259" key="1">
    <source>
        <dbReference type="PROSITE" id="PS50011"/>
    </source>
</evidence>
<evidence type="ECO:0000313" key="2">
    <source>
        <dbReference type="EMBL" id="RIB15906.1"/>
    </source>
</evidence>
<dbReference type="InterPro" id="IPR011009">
    <property type="entry name" value="Kinase-like_dom_sf"/>
</dbReference>
<gene>
    <name evidence="2" type="ORF">C2G38_2191353</name>
</gene>
<dbReference type="OrthoDB" id="2441172at2759"/>
<dbReference type="GO" id="GO:0005524">
    <property type="term" value="F:ATP binding"/>
    <property type="evidence" value="ECO:0007669"/>
    <property type="project" value="InterPro"/>
</dbReference>
<dbReference type="PROSITE" id="PS50011">
    <property type="entry name" value="PROTEIN_KINASE_DOM"/>
    <property type="match status" value="1"/>
</dbReference>
<comment type="caution">
    <text evidence="2">The sequence shown here is derived from an EMBL/GenBank/DDBJ whole genome shotgun (WGS) entry which is preliminary data.</text>
</comment>
<proteinExistence type="predicted"/>
<protein>
    <recommendedName>
        <fullName evidence="1">Protein kinase domain-containing protein</fullName>
    </recommendedName>
</protein>
<organism evidence="2 3">
    <name type="scientific">Gigaspora rosea</name>
    <dbReference type="NCBI Taxonomy" id="44941"/>
    <lineage>
        <taxon>Eukaryota</taxon>
        <taxon>Fungi</taxon>
        <taxon>Fungi incertae sedis</taxon>
        <taxon>Mucoromycota</taxon>
        <taxon>Glomeromycotina</taxon>
        <taxon>Glomeromycetes</taxon>
        <taxon>Diversisporales</taxon>
        <taxon>Gigasporaceae</taxon>
        <taxon>Gigaspora</taxon>
    </lineage>
</organism>
<dbReference type="InterPro" id="IPR000719">
    <property type="entry name" value="Prot_kinase_dom"/>
</dbReference>
<evidence type="ECO:0000313" key="3">
    <source>
        <dbReference type="Proteomes" id="UP000266673"/>
    </source>
</evidence>
<dbReference type="AlphaFoldDB" id="A0A397V9E5"/>
<sequence length="143" mass="16219">MSKHIKPQEYVYKDKSNGLFRKTEDVLEGDIHGVMPYVVPEVLSGEQQFTQAANIYGFGVIISEMTTGQRAFDDHKFDAKLTVKICKGLRPEFAPETPKCYIELANECMNSDPQIWPKALEIYSTVDDWLIKIASSGNNEIKK</sequence>
<dbReference type="PANTHER" id="PTHR44329:SF214">
    <property type="entry name" value="PROTEIN KINASE DOMAIN-CONTAINING PROTEIN"/>
    <property type="match status" value="1"/>
</dbReference>
<dbReference type="PANTHER" id="PTHR44329">
    <property type="entry name" value="SERINE/THREONINE-PROTEIN KINASE TNNI3K-RELATED"/>
    <property type="match status" value="1"/>
</dbReference>